<feature type="coiled-coil region" evidence="1">
    <location>
        <begin position="190"/>
        <end position="217"/>
    </location>
</feature>
<accession>A0AAW3FIG0</accession>
<keyword evidence="1" id="KW-0175">Coiled coil</keyword>
<name>A0AAW3FIG0_9BACT</name>
<reference evidence="2 3" key="1">
    <citation type="submission" date="2014-07" db="EMBL/GenBank/DDBJ databases">
        <authorList>
            <person name="McCorrison J."/>
            <person name="Sanka R."/>
            <person name="Torralba M."/>
            <person name="Gillis M."/>
            <person name="Haft D.H."/>
            <person name="Methe B."/>
            <person name="Sutton G."/>
            <person name="Nelson K.E."/>
        </authorList>
    </citation>
    <scope>NUCLEOTIDE SEQUENCE [LARGE SCALE GENOMIC DNA]</scope>
    <source>
        <strain evidence="2 3">DNF00424</strain>
    </source>
</reference>
<dbReference type="EMBL" id="JRNJ01000022">
    <property type="protein sequence ID" value="KGF29951.1"/>
    <property type="molecule type" value="Genomic_DNA"/>
</dbReference>
<evidence type="ECO:0000256" key="1">
    <source>
        <dbReference type="SAM" id="Coils"/>
    </source>
</evidence>
<organism evidence="2 3">
    <name type="scientific">Prevotella histicola JCM 15637 = DNF00424</name>
    <dbReference type="NCBI Taxonomy" id="1236504"/>
    <lineage>
        <taxon>Bacteria</taxon>
        <taxon>Pseudomonadati</taxon>
        <taxon>Bacteroidota</taxon>
        <taxon>Bacteroidia</taxon>
        <taxon>Bacteroidales</taxon>
        <taxon>Prevotellaceae</taxon>
        <taxon>Prevotella</taxon>
    </lineage>
</organism>
<evidence type="ECO:0000313" key="2">
    <source>
        <dbReference type="EMBL" id="KGF29951.1"/>
    </source>
</evidence>
<comment type="caution">
    <text evidence="2">The sequence shown here is derived from an EMBL/GenBank/DDBJ whole genome shotgun (WGS) entry which is preliminary data.</text>
</comment>
<dbReference type="RefSeq" id="WP_036868520.1">
    <property type="nucleotide sequence ID" value="NZ_JRNJ01000022.1"/>
</dbReference>
<dbReference type="Proteomes" id="UP000029533">
    <property type="component" value="Unassembled WGS sequence"/>
</dbReference>
<gene>
    <name evidence="2" type="ORF">HMPREF2132_01895</name>
</gene>
<dbReference type="AlphaFoldDB" id="A0AAW3FIG0"/>
<proteinExistence type="predicted"/>
<protein>
    <submittedName>
        <fullName evidence="2">Uncharacterized protein</fullName>
    </submittedName>
</protein>
<sequence>MATKIKSKRNIVRVVGSEKLKEEMSYLESQGYAVLRPGGIKGNDAADETWHDFFSNQMTAGVGGGKGGRKSVPTLFASSGSEQAVSEDVGTKGLGWMEWGVGNRLPNVVSLLCGILPYTAAGLKFNTDLCAGLGPEPMYRYTQYVGGNITTKEIPYSEASKLISGLIIDRLREIKNLENSDSSAFGTTAKSDNKALIEQLNKEIESLKAALTVWERTAPEVAEFQERNNLAQTYLQLSGDTQMLGMCFPELQLNSQELDERGKPVKTTLWKPKVVGIGYRSAHTCRLERMDDQNKINYVYVSNRWLDQPVASVQEASSKVVAYPALSIQTPLADLKAAVRTARDKNVSAKNRPTRFIFPSSYPTVGRPYYPSPAWHSVFVGDVYEYIATIISDRFNRRKNSNVIGRVIYIHNDYMQQLFIQAQAQSDADKQNEIRDKLYKDINTWLSNRDNSGQSLLAFTFMGTDGKEHKSFEIVEVESSSKSVADANEKETAEVASIIFMAMGLDAKLLGSTPLSLVGQSSGTDLRIRFGVKQVQMAPTQKIMLKSLEVASRFNEWDKHLVWRINREVLTTLDSSKTGITQKEEET</sequence>
<evidence type="ECO:0000313" key="3">
    <source>
        <dbReference type="Proteomes" id="UP000029533"/>
    </source>
</evidence>